<reference evidence="3 4" key="3">
    <citation type="journal article" date="2011" name="Genome Res.">
        <title>Chromosome and gene copy number variation allow major structural change between species and strains of Leishmania.</title>
        <authorList>
            <person name="Rogers M.B."/>
            <person name="Hilley J.D."/>
            <person name="Dickens N.J."/>
            <person name="Wilkes J."/>
            <person name="Bates P.A."/>
            <person name="Depledge D.P."/>
            <person name="Harris D."/>
            <person name="Her Y."/>
            <person name="Herzyk P."/>
            <person name="Imamura H."/>
            <person name="Otto T.D."/>
            <person name="Sanders M."/>
            <person name="Seeger K."/>
            <person name="Dujardin J.C."/>
            <person name="Berriman M."/>
            <person name="Smith D.F."/>
            <person name="Hertz-Fowler C."/>
            <person name="Mottram J.C."/>
        </authorList>
    </citation>
    <scope>NUCLEOTIDE SEQUENCE [LARGE SCALE GENOMIC DNA]</scope>
    <source>
        <strain evidence="4">MHOM/IL/81/Friedlin</strain>
    </source>
</reference>
<dbReference type="InParanoid" id="Q9U0Z7"/>
<keyword evidence="2" id="KW-0812">Transmembrane</keyword>
<evidence type="ECO:0007829" key="6">
    <source>
        <dbReference type="PDB" id="7AM2"/>
    </source>
</evidence>
<dbReference type="KEGG" id="lma:LMJF_04_0860"/>
<feature type="region of interest" description="Disordered" evidence="1">
    <location>
        <begin position="384"/>
        <end position="409"/>
    </location>
</feature>
<feature type="region of interest" description="Disordered" evidence="1">
    <location>
        <begin position="60"/>
        <end position="83"/>
    </location>
</feature>
<keyword evidence="2" id="KW-1133">Transmembrane helix</keyword>
<feature type="compositionally biased region" description="Low complexity" evidence="1">
    <location>
        <begin position="387"/>
        <end position="409"/>
    </location>
</feature>
<dbReference type="EMBL" id="FR796400">
    <property type="protein sequence ID" value="CAC22630.1"/>
    <property type="molecule type" value="Genomic_DNA"/>
</dbReference>
<dbReference type="EMDB" id="EMD-11821"/>
<dbReference type="PANTHER" id="PTHR48125:SF12">
    <property type="entry name" value="AT HOOK TRANSCRIPTION FACTOR FAMILY-RELATED"/>
    <property type="match status" value="1"/>
</dbReference>
<dbReference type="PDB" id="7ANE">
    <property type="method" value="EM"/>
    <property type="resolution" value="3.90 A"/>
    <property type="chains" value="S=2-409"/>
</dbReference>
<keyword evidence="4" id="KW-1185">Reference proteome</keyword>
<dbReference type="OMA" id="AQRIRWL"/>
<accession>Q9U0Z7</accession>
<dbReference type="VEuPathDB" id="TriTrypDB:LMJFC_040015500"/>
<proteinExistence type="evidence at protein level"/>
<evidence type="ECO:0007829" key="5">
    <source>
        <dbReference type="PDB" id="7AIH"/>
    </source>
</evidence>
<dbReference type="VEuPathDB" id="TriTrypDB:LMJLV39_040014000"/>
<dbReference type="PDB" id="7AIH">
    <property type="method" value="EM"/>
    <property type="resolution" value="3.60 A"/>
    <property type="chains" value="S=1-409"/>
</dbReference>
<organism evidence="3 4">
    <name type="scientific">Leishmania major</name>
    <dbReference type="NCBI Taxonomy" id="5664"/>
    <lineage>
        <taxon>Eukaryota</taxon>
        <taxon>Discoba</taxon>
        <taxon>Euglenozoa</taxon>
        <taxon>Kinetoplastea</taxon>
        <taxon>Metakinetoplastina</taxon>
        <taxon>Trypanosomatida</taxon>
        <taxon>Trypanosomatidae</taxon>
        <taxon>Leishmaniinae</taxon>
        <taxon>Leishmania</taxon>
    </lineage>
</organism>
<feature type="region of interest" description="Disordered" evidence="1">
    <location>
        <begin position="215"/>
        <end position="238"/>
    </location>
</feature>
<dbReference type="eggNOG" id="ENOG502RYSA">
    <property type="taxonomic scope" value="Eukaryota"/>
</dbReference>
<evidence type="ECO:0000256" key="1">
    <source>
        <dbReference type="SAM" id="MobiDB-lite"/>
    </source>
</evidence>
<evidence type="ECO:0000313" key="3">
    <source>
        <dbReference type="EMBL" id="CAC22630.1"/>
    </source>
</evidence>
<reference key="1">
    <citation type="journal article" date="1998" name="Genome Res.">
        <title>A physical map of the Leishmania major Friedlin genome.</title>
        <authorList>
            <person name="Ivens A.C."/>
            <person name="Lewis S.M."/>
            <person name="Bagherzadeh A."/>
            <person name="Zhang L."/>
            <person name="Chan H.M."/>
            <person name="Smith D.F."/>
        </authorList>
    </citation>
    <scope>NUCLEOTIDE SEQUENCE</scope>
    <source>
        <strain>Friedlin</strain>
    </source>
</reference>
<protein>
    <recommendedName>
        <fullName evidence="7">Ribosomal protein L30 ferredoxin-like fold domain-containing protein</fullName>
    </recommendedName>
</protein>
<keyword evidence="2" id="KW-0472">Membrane</keyword>
<reference evidence="3 4" key="2">
    <citation type="journal article" date="2005" name="Science">
        <title>The genome of the kinetoplastid parasite, Leishmania major.</title>
        <authorList>
            <person name="Ivens A.C."/>
            <person name="Peacock C.S."/>
            <person name="Worthey E.A."/>
            <person name="Murphy L."/>
            <person name="Aggarwal G."/>
            <person name="Berriman M."/>
            <person name="Sisk E."/>
            <person name="Rajandream M.A."/>
            <person name="Adlem E."/>
            <person name="Aert R."/>
            <person name="Anupama A."/>
            <person name="Apostolou Z."/>
            <person name="Attipoe P."/>
            <person name="Bason N."/>
            <person name="Bauser C."/>
            <person name="Beck A."/>
            <person name="Beverley S.M."/>
            <person name="Bianchettin G."/>
            <person name="Borzym K."/>
            <person name="Bothe G."/>
            <person name="Bruschi C.V."/>
            <person name="Collins M."/>
            <person name="Cadag E."/>
            <person name="Ciarloni L."/>
            <person name="Clayton C."/>
            <person name="Coulson R.M."/>
            <person name="Cronin A."/>
            <person name="Cruz A.K."/>
            <person name="Davies R.M."/>
            <person name="De Gaudenzi J."/>
            <person name="Dobson D.E."/>
            <person name="Duesterhoeft A."/>
            <person name="Fazelina G."/>
            <person name="Fosker N."/>
            <person name="Frasch A.C."/>
            <person name="Fraser A."/>
            <person name="Fuchs M."/>
            <person name="Gabel C."/>
            <person name="Goble A."/>
            <person name="Goffeau A."/>
            <person name="Harris D."/>
            <person name="Hertz-Fowler C."/>
            <person name="Hilbert H."/>
            <person name="Horn D."/>
            <person name="Huang Y."/>
            <person name="Klages S."/>
            <person name="Knights A."/>
            <person name="Kube M."/>
            <person name="Larke N."/>
            <person name="Litvin L."/>
            <person name="Lord A."/>
            <person name="Louie T."/>
            <person name="Marra M."/>
            <person name="Masuy D."/>
            <person name="Matthews K."/>
            <person name="Michaeli S."/>
            <person name="Mottram J.C."/>
            <person name="Muller-Auer S."/>
            <person name="Munden H."/>
            <person name="Nelson S."/>
            <person name="Norbertczak H."/>
            <person name="Oliver K."/>
            <person name="O'neil S."/>
            <person name="Pentony M."/>
            <person name="Pohl T.M."/>
            <person name="Price C."/>
            <person name="Purnelle B."/>
            <person name="Quail M.A."/>
            <person name="Rabbinowitsch E."/>
            <person name="Reinhardt R."/>
            <person name="Rieger M."/>
            <person name="Rinta J."/>
            <person name="Robben J."/>
            <person name="Robertson L."/>
            <person name="Ruiz J.C."/>
            <person name="Rutter S."/>
            <person name="Saunders D."/>
            <person name="Schafer M."/>
            <person name="Schein J."/>
            <person name="Schwartz D.C."/>
            <person name="Seeger K."/>
            <person name="Seyler A."/>
            <person name="Sharp S."/>
            <person name="Shin H."/>
            <person name="Sivam D."/>
            <person name="Squares R."/>
            <person name="Squares S."/>
            <person name="Tosato V."/>
            <person name="Vogt C."/>
            <person name="Volckaert G."/>
            <person name="Wambutt R."/>
            <person name="Warren T."/>
            <person name="Wedler H."/>
            <person name="Woodward J."/>
            <person name="Zhou S."/>
            <person name="Zimmermann W."/>
            <person name="Smith D.F."/>
            <person name="Blackwell J.M."/>
            <person name="Stuart K.D."/>
            <person name="Barrell B."/>
            <person name="Myler P.J."/>
        </authorList>
    </citation>
    <scope>NUCLEOTIDE SEQUENCE [LARGE SCALE GENOMIC DNA]</scope>
    <source>
        <strain evidence="4">MHOM/IL/81/Friedlin</strain>
    </source>
</reference>
<sequence>MRRCVMAKGEDPAHVAGWDDRQDAVEWWWTEANDSRGRQRLEAAAAVAAAAASSTVGLPLFPRFSPGRRRRRRPPAPPPPPPPLFLSRHLHSMPWLWCTCVKMQMYYTPTALTCPLSNSLAAHVGHIIVGVAALLPYSMLLFLTVMCNPRKHEPVLRAQRIRWLTFHSLMFRLLRCITASPAVAASVAVAAAQTPTSLRPAAVCRRGVHLAPSVLAASAPPPPPQQQQQPTSAAVPASTATSTTTIAAGPYRRVGNVFIVTCIDHPFKFSWEVNRMLRELRLEFMGQTTVVPDIPPVRKRIWRVRHVVRVDQLDLDEAKALIGIPEHISFRDLAGQIPPTFGRGGSVANPHMRSKMNFMRLRRMRLRDVMHRDQLEKRLLEERHHALQQQQQQQQGGGEAAAAAAATTA</sequence>
<evidence type="ECO:0000256" key="2">
    <source>
        <dbReference type="SAM" id="Phobius"/>
    </source>
</evidence>
<dbReference type="VEuPathDB" id="TriTrypDB:LMJSD75_040014300"/>
<reference evidence="5 6" key="4">
    <citation type="journal article" date="2020" name="Proc. Natl. Acad. Sci. U.S.A.">
        <title>Structure of the mature kinetoplastids mitoribosome and insights into its large subunit biogenesis.</title>
        <authorList>
            <person name="Soufari H."/>
            <person name="Waltz F."/>
            <person name="Parrot C."/>
            <person name="Durrieu-Gaillard S."/>
            <person name="Bochler A."/>
            <person name="Kuhn L."/>
            <person name="Sissler M."/>
            <person name="Hashem Y."/>
        </authorList>
    </citation>
    <scope>STRUCTURE BY ELECTRON MICROSCOPY (3.40 ANGSTROMS)</scope>
</reference>
<evidence type="ECO:0000313" key="4">
    <source>
        <dbReference type="Proteomes" id="UP000000542"/>
    </source>
</evidence>
<dbReference type="VEuPathDB" id="TriTrypDB:LmjF.04.0860"/>
<name>Q9U0Z7_LEIMA</name>
<gene>
    <name evidence="3" type="ORF">LMJF_04_0860</name>
</gene>
<dbReference type="GeneID" id="3684885"/>
<dbReference type="PDB" id="7AM2">
    <property type="method" value="EM"/>
    <property type="resolution" value="3.40 A"/>
    <property type="chains" value="S=1-409"/>
</dbReference>
<dbReference type="AlphaFoldDB" id="Q9U0Z7"/>
<dbReference type="InterPro" id="IPR036919">
    <property type="entry name" value="Ribo_uL30_ferredoxin-like_sf"/>
</dbReference>
<dbReference type="HOGENOM" id="CLU_673467_0_0_1"/>
<evidence type="ECO:0008006" key="7">
    <source>
        <dbReference type="Google" id="ProtNLM"/>
    </source>
</evidence>
<keyword evidence="5 6" id="KW-0002">3D-structure</keyword>
<dbReference type="STRING" id="5664.Q9U0Z7"/>
<dbReference type="EMDB" id="EMD-11829"/>
<dbReference type="EMDB" id="EMD-11796"/>
<feature type="transmembrane region" description="Helical" evidence="2">
    <location>
        <begin position="127"/>
        <end position="148"/>
    </location>
</feature>
<feature type="compositionally biased region" description="Low complexity" evidence="1">
    <location>
        <begin position="226"/>
        <end position="238"/>
    </location>
</feature>
<dbReference type="RefSeq" id="XP_888597.1">
    <property type="nucleotide sequence ID" value="XM_883504.1"/>
</dbReference>
<dbReference type="Proteomes" id="UP000000542">
    <property type="component" value="Chromosome 4"/>
</dbReference>
<dbReference type="SUPFAM" id="SSF55129">
    <property type="entry name" value="Ribosomal protein L30p/L7e"/>
    <property type="match status" value="1"/>
</dbReference>
<dbReference type="PANTHER" id="PTHR48125">
    <property type="entry name" value="LP07818P1"/>
    <property type="match status" value="1"/>
</dbReference>